<dbReference type="CDD" id="cd11296">
    <property type="entry name" value="O-FucT_like"/>
    <property type="match status" value="1"/>
</dbReference>
<dbReference type="RefSeq" id="WP_042207969.1">
    <property type="nucleotide sequence ID" value="NZ_CP009288.1"/>
</dbReference>
<reference evidence="1 2" key="1">
    <citation type="submission" date="2014-08" db="EMBL/GenBank/DDBJ databases">
        <title>Comparative genomics of the Paenibacillus odorifer group.</title>
        <authorList>
            <person name="den Bakker H.C."/>
            <person name="Tsai Y.-C."/>
            <person name="Martin N."/>
            <person name="Korlach J."/>
            <person name="Wiedmann M."/>
        </authorList>
    </citation>
    <scope>NUCLEOTIDE SEQUENCE [LARGE SCALE GENOMIC DNA]</scope>
    <source>
        <strain evidence="1 2">DSM 1735</strain>
    </source>
</reference>
<sequence length="319" mass="37912">MSINRFLLIKPWGYSIWADVDHVVGQLLIAEITDRTPIVYWGMDSLYSESVTKNSFELFFEPINEHMPHEAVRSDFTYYPPIWTSHTVLMEDPDKLKWEDRDLQDMIATDANVLVSDVYYHVGAIAPWIPDRHPLFGKTPHQIYRYLFDKYIKIQPSILDEAKQFVYENPQFRDEKPILGVHIRANGLVSEIGQIYNINDYYHPNIWSFMSNFECRHLFLITDHYKFVRQFQKIYDKYETLIVSESRKAFFRGRIHPNRSNYPNQRHKGIELIKDTSDIIKDTYLAVQCDYFIGNGYSSLSNTVLRMKDWPEKNIKLLY</sequence>
<dbReference type="KEGG" id="pdu:PDUR_21310"/>
<dbReference type="eggNOG" id="ENOG5033RYH">
    <property type="taxonomic scope" value="Bacteria"/>
</dbReference>
<evidence type="ECO:0000313" key="2">
    <source>
        <dbReference type="Proteomes" id="UP000029409"/>
    </source>
</evidence>
<accession>A0A089HTT3</accession>
<dbReference type="EMBL" id="CP009288">
    <property type="protein sequence ID" value="AIQ14170.1"/>
    <property type="molecule type" value="Genomic_DNA"/>
</dbReference>
<dbReference type="PANTHER" id="PTHR13132:SF29">
    <property type="entry name" value="ALPHA-(1,6)-FUCOSYLTRANSFERASE"/>
    <property type="match status" value="1"/>
</dbReference>
<dbReference type="GO" id="GO:0046921">
    <property type="term" value="F:alpha-(1-&gt;6)-fucosyltransferase activity"/>
    <property type="evidence" value="ECO:0007669"/>
    <property type="project" value="TreeGrafter"/>
</dbReference>
<proteinExistence type="predicted"/>
<protein>
    <submittedName>
        <fullName evidence="1">TPR repeat-containing protein</fullName>
    </submittedName>
</protein>
<dbReference type="STRING" id="44251.PDUR_21310"/>
<gene>
    <name evidence="1" type="ORF">PDUR_21310</name>
</gene>
<dbReference type="OrthoDB" id="1737455at2"/>
<dbReference type="GO" id="GO:0006487">
    <property type="term" value="P:protein N-linked glycosylation"/>
    <property type="evidence" value="ECO:0007669"/>
    <property type="project" value="TreeGrafter"/>
</dbReference>
<dbReference type="Gene3D" id="3.40.50.11350">
    <property type="match status" value="1"/>
</dbReference>
<evidence type="ECO:0000313" key="1">
    <source>
        <dbReference type="EMBL" id="AIQ14170.1"/>
    </source>
</evidence>
<name>A0A089HTT3_PAEDU</name>
<keyword evidence="2" id="KW-1185">Reference proteome</keyword>
<organism evidence="1 2">
    <name type="scientific">Paenibacillus durus</name>
    <name type="common">Paenibacillus azotofixans</name>
    <dbReference type="NCBI Taxonomy" id="44251"/>
    <lineage>
        <taxon>Bacteria</taxon>
        <taxon>Bacillati</taxon>
        <taxon>Bacillota</taxon>
        <taxon>Bacilli</taxon>
        <taxon>Bacillales</taxon>
        <taxon>Paenibacillaceae</taxon>
        <taxon>Paenibacillus</taxon>
    </lineage>
</organism>
<dbReference type="Proteomes" id="UP000029409">
    <property type="component" value="Chromosome"/>
</dbReference>
<dbReference type="PANTHER" id="PTHR13132">
    <property type="entry name" value="ALPHA- 1,6 -FUCOSYLTRANSFERASE"/>
    <property type="match status" value="1"/>
</dbReference>
<dbReference type="AlphaFoldDB" id="A0A089HTT3"/>